<gene>
    <name evidence="2" type="ORF">A2527_00565</name>
</gene>
<dbReference type="EMBL" id="MFNE01000039">
    <property type="protein sequence ID" value="OGG94330.1"/>
    <property type="molecule type" value="Genomic_DNA"/>
</dbReference>
<evidence type="ECO:0000313" key="3">
    <source>
        <dbReference type="Proteomes" id="UP000178449"/>
    </source>
</evidence>
<dbReference type="Proteomes" id="UP000178449">
    <property type="component" value="Unassembled WGS sequence"/>
</dbReference>
<name>A0A1F6G8A7_9PROT</name>
<protein>
    <submittedName>
        <fullName evidence="2">Uncharacterized protein</fullName>
    </submittedName>
</protein>
<feature type="region of interest" description="Disordered" evidence="1">
    <location>
        <begin position="180"/>
        <end position="203"/>
    </location>
</feature>
<proteinExistence type="predicted"/>
<sequence length="460" mass="47621">METTVTIKIDLTAKEQIKNAQVDALKKAVPDLQQAFSVYRIPDLPGQELRRFYRSSSRSERLEPEGWPVRAAVPAGPGSAPNGGLPGPSAAEPKGGFFSGVIGSILEGVAKLVPGGESLVQVVKQGGNLAQGLGLQPPSAGDLAAGAFGSEKVQKVSQGLSQVQSFVSNPVKAFTNLFTGGETAEPGRVAPGKNPDQRGPTGFGQAQEKLRQVGRLGQAIMGGEGLPAAVAPALKAGVGTWKGAVAPAALGAPLAIPEVPEQTILGLQQIGQAFDQLKGKSGLFVSEIETDLRGLQQKSDLFTGAASQFKTLGDAVKNLGTELADKLTTPLQGAVAALNELKGISGFDWAKVFQGSETLKNTSEWLTSVVTSLKELNALAGGGSSENVTPSTPISDSNVAAARGVGQDGPKQKALKGQPTVNFAQTHLPAVRGGDTIYNQQRNYNFFSGGLTSELLARLK</sequence>
<reference evidence="2 3" key="1">
    <citation type="journal article" date="2016" name="Nat. Commun.">
        <title>Thousands of microbial genomes shed light on interconnected biogeochemical processes in an aquifer system.</title>
        <authorList>
            <person name="Anantharaman K."/>
            <person name="Brown C.T."/>
            <person name="Hug L.A."/>
            <person name="Sharon I."/>
            <person name="Castelle C.J."/>
            <person name="Probst A.J."/>
            <person name="Thomas B.C."/>
            <person name="Singh A."/>
            <person name="Wilkins M.J."/>
            <person name="Karaoz U."/>
            <person name="Brodie E.L."/>
            <person name="Williams K.H."/>
            <person name="Hubbard S.S."/>
            <person name="Banfield J.F."/>
        </authorList>
    </citation>
    <scope>NUCLEOTIDE SEQUENCE [LARGE SCALE GENOMIC DNA]</scope>
</reference>
<accession>A0A1F6G8A7</accession>
<comment type="caution">
    <text evidence="2">The sequence shown here is derived from an EMBL/GenBank/DDBJ whole genome shotgun (WGS) entry which is preliminary data.</text>
</comment>
<evidence type="ECO:0000313" key="2">
    <source>
        <dbReference type="EMBL" id="OGG94330.1"/>
    </source>
</evidence>
<evidence type="ECO:0000256" key="1">
    <source>
        <dbReference type="SAM" id="MobiDB-lite"/>
    </source>
</evidence>
<organism evidence="2 3">
    <name type="scientific">Candidatus Lambdaproteobacteria bacterium RIFOXYD2_FULL_50_16</name>
    <dbReference type="NCBI Taxonomy" id="1817772"/>
    <lineage>
        <taxon>Bacteria</taxon>
        <taxon>Pseudomonadati</taxon>
        <taxon>Pseudomonadota</taxon>
        <taxon>Candidatus Lambdaproteobacteria</taxon>
    </lineage>
</organism>
<dbReference type="AlphaFoldDB" id="A0A1F6G8A7"/>